<gene>
    <name evidence="2" type="ORF">DEA37_0002769</name>
</gene>
<name>A0A5J4N3J8_9TREM</name>
<accession>A0A5J4N3J8</accession>
<protein>
    <submittedName>
        <fullName evidence="2">Uncharacterized protein</fullName>
    </submittedName>
</protein>
<sequence length="200" mass="22748">MTLPNRTNNSRNFVLNTNFNIPINWRKERTEQNTTNCSRTANTLEDGQQSKVYSQQPILNSQEIQKQRENIAKRVIQELNDRGLILQRRKSRRARGQYAQSLKSIRKQENFLNWHKNIRRSSQEATIVYCGPSTSSTTIMTEALKQRFGGYTGLPDRANLGKHKPWPKDQLSIGKTPGSGGTTTPKKIASSLTTAMDNGR</sequence>
<evidence type="ECO:0000256" key="1">
    <source>
        <dbReference type="SAM" id="MobiDB-lite"/>
    </source>
</evidence>
<feature type="compositionally biased region" description="Low complexity" evidence="1">
    <location>
        <begin position="172"/>
        <end position="188"/>
    </location>
</feature>
<dbReference type="EMBL" id="QNGE01021592">
    <property type="protein sequence ID" value="KAA3669869.1"/>
    <property type="molecule type" value="Genomic_DNA"/>
</dbReference>
<dbReference type="Proteomes" id="UP000324629">
    <property type="component" value="Unassembled WGS sequence"/>
</dbReference>
<comment type="caution">
    <text evidence="2">The sequence shown here is derived from an EMBL/GenBank/DDBJ whole genome shotgun (WGS) entry which is preliminary data.</text>
</comment>
<organism evidence="2 3">
    <name type="scientific">Paragonimus westermani</name>
    <dbReference type="NCBI Taxonomy" id="34504"/>
    <lineage>
        <taxon>Eukaryota</taxon>
        <taxon>Metazoa</taxon>
        <taxon>Spiralia</taxon>
        <taxon>Lophotrochozoa</taxon>
        <taxon>Platyhelminthes</taxon>
        <taxon>Trematoda</taxon>
        <taxon>Digenea</taxon>
        <taxon>Plagiorchiida</taxon>
        <taxon>Troglotremata</taxon>
        <taxon>Troglotrematidae</taxon>
        <taxon>Paragonimus</taxon>
    </lineage>
</organism>
<feature type="compositionally biased region" description="Polar residues" evidence="1">
    <location>
        <begin position="190"/>
        <end position="200"/>
    </location>
</feature>
<reference evidence="2 3" key="1">
    <citation type="journal article" date="2019" name="Gigascience">
        <title>Whole-genome sequence of the oriental lung fluke Paragonimus westermani.</title>
        <authorList>
            <person name="Oey H."/>
            <person name="Zakrzewski M."/>
            <person name="Narain K."/>
            <person name="Devi K.R."/>
            <person name="Agatsuma T."/>
            <person name="Nawaratna S."/>
            <person name="Gobert G.N."/>
            <person name="Jones M.K."/>
            <person name="Ragan M.A."/>
            <person name="McManus D.P."/>
            <person name="Krause L."/>
        </authorList>
    </citation>
    <scope>NUCLEOTIDE SEQUENCE [LARGE SCALE GENOMIC DNA]</scope>
    <source>
        <strain evidence="2 3">IND2009</strain>
    </source>
</reference>
<feature type="region of interest" description="Disordered" evidence="1">
    <location>
        <begin position="161"/>
        <end position="200"/>
    </location>
</feature>
<evidence type="ECO:0000313" key="2">
    <source>
        <dbReference type="EMBL" id="KAA3669869.1"/>
    </source>
</evidence>
<proteinExistence type="predicted"/>
<dbReference type="AlphaFoldDB" id="A0A5J4N3J8"/>
<evidence type="ECO:0000313" key="3">
    <source>
        <dbReference type="Proteomes" id="UP000324629"/>
    </source>
</evidence>
<keyword evidence="3" id="KW-1185">Reference proteome</keyword>